<comment type="caution">
    <text evidence="3">The sequence shown here is derived from an EMBL/GenBank/DDBJ whole genome shotgun (WGS) entry which is preliminary data.</text>
</comment>
<dbReference type="Proteomes" id="UP000316882">
    <property type="component" value="Unassembled WGS sequence"/>
</dbReference>
<evidence type="ECO:0000256" key="1">
    <source>
        <dbReference type="SAM" id="Phobius"/>
    </source>
</evidence>
<accession>A0A4Y3PL96</accession>
<dbReference type="AlphaFoldDB" id="A0A4Y3PL96"/>
<dbReference type="PROSITE" id="PS50152">
    <property type="entry name" value="25A_SYNTH_3"/>
    <property type="match status" value="1"/>
</dbReference>
<evidence type="ECO:0000259" key="2">
    <source>
        <dbReference type="Pfam" id="PF14285"/>
    </source>
</evidence>
<keyword evidence="1" id="KW-1133">Transmembrane helix</keyword>
<sequence>MMGDNPYKQLHELLAAKPVPKVDVKQKVMAAIAAKKIEEDKKVKKKIGVLLTIGLLAGASSVWAGMEVIQLKNEKGEVVMEMDTGKGTEITSKTEGLPVEMQNELAQAEADAERRSNIINEILDQLKPGTSAAIYWLPKQEKKDKSVEEISLRDPNVDVFYKAITYTSLAELEQKLADKRFALPTELNGAFRFESGEIEYKPSDKYDVAAMKAEAIKNKKEYVVKEIPTSDKFDYVHVAYRGAKGGITVEVRQAELGAKTGSNATGVEKVMLGKNEAALMTYKEDNQPDFHWIVWIKNGSDLEYSVRAKATTVSKEELIKLAKQLNEHK</sequence>
<dbReference type="Pfam" id="PF14285">
    <property type="entry name" value="DUF4367"/>
    <property type="match status" value="1"/>
</dbReference>
<organism evidence="3 4">
    <name type="scientific">Brevibacillus parabrevis</name>
    <dbReference type="NCBI Taxonomy" id="54914"/>
    <lineage>
        <taxon>Bacteria</taxon>
        <taxon>Bacillati</taxon>
        <taxon>Bacillota</taxon>
        <taxon>Bacilli</taxon>
        <taxon>Bacillales</taxon>
        <taxon>Paenibacillaceae</taxon>
        <taxon>Brevibacillus</taxon>
    </lineage>
</organism>
<keyword evidence="4" id="KW-1185">Reference proteome</keyword>
<protein>
    <recommendedName>
        <fullName evidence="2">DUF4367 domain-containing protein</fullName>
    </recommendedName>
</protein>
<keyword evidence="1" id="KW-0812">Transmembrane</keyword>
<dbReference type="GeneID" id="87609588"/>
<keyword evidence="1" id="KW-0472">Membrane</keyword>
<evidence type="ECO:0000313" key="3">
    <source>
        <dbReference type="EMBL" id="GEB32068.1"/>
    </source>
</evidence>
<gene>
    <name evidence="3" type="ORF">BPA01_16480</name>
</gene>
<proteinExistence type="predicted"/>
<name>A0A4Y3PL96_BREPA</name>
<evidence type="ECO:0000313" key="4">
    <source>
        <dbReference type="Proteomes" id="UP000316882"/>
    </source>
</evidence>
<dbReference type="RefSeq" id="WP_233454078.1">
    <property type="nucleotide sequence ID" value="NZ_BJMH01000006.1"/>
</dbReference>
<feature type="transmembrane region" description="Helical" evidence="1">
    <location>
        <begin position="47"/>
        <end position="66"/>
    </location>
</feature>
<feature type="domain" description="DUF4367" evidence="2">
    <location>
        <begin position="222"/>
        <end position="324"/>
    </location>
</feature>
<dbReference type="EMBL" id="BJMH01000006">
    <property type="protein sequence ID" value="GEB32068.1"/>
    <property type="molecule type" value="Genomic_DNA"/>
</dbReference>
<dbReference type="InterPro" id="IPR025377">
    <property type="entry name" value="DUF4367"/>
</dbReference>
<reference evidence="3 4" key="1">
    <citation type="submission" date="2019-06" db="EMBL/GenBank/DDBJ databases">
        <title>Whole genome shotgun sequence of Brevibacillus parabrevis NBRC 12334.</title>
        <authorList>
            <person name="Hosoyama A."/>
            <person name="Uohara A."/>
            <person name="Ohji S."/>
            <person name="Ichikawa N."/>
        </authorList>
    </citation>
    <scope>NUCLEOTIDE SEQUENCE [LARGE SCALE GENOMIC DNA]</scope>
    <source>
        <strain evidence="3 4">NBRC 12334</strain>
    </source>
</reference>